<evidence type="ECO:0000313" key="3">
    <source>
        <dbReference type="Proteomes" id="UP000265520"/>
    </source>
</evidence>
<dbReference type="AlphaFoldDB" id="A0A392RFX1"/>
<keyword evidence="3" id="KW-1185">Reference proteome</keyword>
<dbReference type="EMBL" id="LXQA010219568">
    <property type="protein sequence ID" value="MCI35032.1"/>
    <property type="molecule type" value="Genomic_DNA"/>
</dbReference>
<accession>A0A392RFX1</accession>
<proteinExistence type="predicted"/>
<feature type="signal peptide" evidence="1">
    <location>
        <begin position="1"/>
        <end position="18"/>
    </location>
</feature>
<name>A0A392RFX1_9FABA</name>
<reference evidence="2 3" key="1">
    <citation type="journal article" date="2018" name="Front. Plant Sci.">
        <title>Red Clover (Trifolium pratense) and Zigzag Clover (T. medium) - A Picture of Genomic Similarities and Differences.</title>
        <authorList>
            <person name="Dluhosova J."/>
            <person name="Istvanek J."/>
            <person name="Nedelnik J."/>
            <person name="Repkova J."/>
        </authorList>
    </citation>
    <scope>NUCLEOTIDE SEQUENCE [LARGE SCALE GENOMIC DNA]</scope>
    <source>
        <strain evidence="3">cv. 10/8</strain>
        <tissue evidence="2">Leaf</tissue>
    </source>
</reference>
<dbReference type="Proteomes" id="UP000265520">
    <property type="component" value="Unassembled WGS sequence"/>
</dbReference>
<feature type="chain" id="PRO_5017320532" evidence="1">
    <location>
        <begin position="19"/>
        <end position="55"/>
    </location>
</feature>
<sequence>MLSAVASYALFSLPLTTASPTAVSPTTAYHVDASLVNMNNSRPSCCGGGVVGLRR</sequence>
<organism evidence="2 3">
    <name type="scientific">Trifolium medium</name>
    <dbReference type="NCBI Taxonomy" id="97028"/>
    <lineage>
        <taxon>Eukaryota</taxon>
        <taxon>Viridiplantae</taxon>
        <taxon>Streptophyta</taxon>
        <taxon>Embryophyta</taxon>
        <taxon>Tracheophyta</taxon>
        <taxon>Spermatophyta</taxon>
        <taxon>Magnoliopsida</taxon>
        <taxon>eudicotyledons</taxon>
        <taxon>Gunneridae</taxon>
        <taxon>Pentapetalae</taxon>
        <taxon>rosids</taxon>
        <taxon>fabids</taxon>
        <taxon>Fabales</taxon>
        <taxon>Fabaceae</taxon>
        <taxon>Papilionoideae</taxon>
        <taxon>50 kb inversion clade</taxon>
        <taxon>NPAAA clade</taxon>
        <taxon>Hologalegina</taxon>
        <taxon>IRL clade</taxon>
        <taxon>Trifolieae</taxon>
        <taxon>Trifolium</taxon>
    </lineage>
</organism>
<evidence type="ECO:0000313" key="2">
    <source>
        <dbReference type="EMBL" id="MCI35032.1"/>
    </source>
</evidence>
<comment type="caution">
    <text evidence="2">The sequence shown here is derived from an EMBL/GenBank/DDBJ whole genome shotgun (WGS) entry which is preliminary data.</text>
</comment>
<evidence type="ECO:0000256" key="1">
    <source>
        <dbReference type="SAM" id="SignalP"/>
    </source>
</evidence>
<keyword evidence="1" id="KW-0732">Signal</keyword>
<protein>
    <submittedName>
        <fullName evidence="2">Uncharacterized protein</fullName>
    </submittedName>
</protein>